<dbReference type="EMBL" id="KQ030512">
    <property type="protein sequence ID" value="KJZ76223.1"/>
    <property type="molecule type" value="Genomic_DNA"/>
</dbReference>
<dbReference type="Proteomes" id="UP000054481">
    <property type="component" value="Unassembled WGS sequence"/>
</dbReference>
<evidence type="ECO:0000313" key="3">
    <source>
        <dbReference type="Proteomes" id="UP000054481"/>
    </source>
</evidence>
<name>A0A0F7ZV95_9HYPO</name>
<proteinExistence type="predicted"/>
<accession>A0A0F7ZV95</accession>
<gene>
    <name evidence="2" type="ORF">HIM_04305</name>
</gene>
<keyword evidence="3" id="KW-1185">Reference proteome</keyword>
<feature type="compositionally biased region" description="Basic and acidic residues" evidence="1">
    <location>
        <begin position="254"/>
        <end position="265"/>
    </location>
</feature>
<dbReference type="OrthoDB" id="4776522at2759"/>
<reference evidence="2 3" key="1">
    <citation type="journal article" date="2014" name="Genome Biol. Evol.">
        <title>Comparative genomics and transcriptomics analyses reveal divergent lifestyle features of nematode endoparasitic fungus Hirsutella minnesotensis.</title>
        <authorList>
            <person name="Lai Y."/>
            <person name="Liu K."/>
            <person name="Zhang X."/>
            <person name="Zhang X."/>
            <person name="Li K."/>
            <person name="Wang N."/>
            <person name="Shu C."/>
            <person name="Wu Y."/>
            <person name="Wang C."/>
            <person name="Bushley K.E."/>
            <person name="Xiang M."/>
            <person name="Liu X."/>
        </authorList>
    </citation>
    <scope>NUCLEOTIDE SEQUENCE [LARGE SCALE GENOMIC DNA]</scope>
    <source>
        <strain evidence="2 3">3608</strain>
    </source>
</reference>
<protein>
    <submittedName>
        <fullName evidence="2">Uncharacterized protein</fullName>
    </submittedName>
</protein>
<organism evidence="2 3">
    <name type="scientific">Hirsutella minnesotensis 3608</name>
    <dbReference type="NCBI Taxonomy" id="1043627"/>
    <lineage>
        <taxon>Eukaryota</taxon>
        <taxon>Fungi</taxon>
        <taxon>Dikarya</taxon>
        <taxon>Ascomycota</taxon>
        <taxon>Pezizomycotina</taxon>
        <taxon>Sordariomycetes</taxon>
        <taxon>Hypocreomycetidae</taxon>
        <taxon>Hypocreales</taxon>
        <taxon>Ophiocordycipitaceae</taxon>
        <taxon>Hirsutella</taxon>
    </lineage>
</organism>
<evidence type="ECO:0000313" key="2">
    <source>
        <dbReference type="EMBL" id="KJZ76223.1"/>
    </source>
</evidence>
<feature type="region of interest" description="Disordered" evidence="1">
    <location>
        <begin position="231"/>
        <end position="299"/>
    </location>
</feature>
<dbReference type="AlphaFoldDB" id="A0A0F7ZV95"/>
<evidence type="ECO:0000256" key="1">
    <source>
        <dbReference type="SAM" id="MobiDB-lite"/>
    </source>
</evidence>
<sequence length="353" mass="39281">MAPRGMASQQRRSMFEPQCTHLTMTRIYDPDLVCVSCRRPGPVGWVYQCSQDREDLIEHAVCRGDPASFDVLGHFMSDRLRIRKGSPAAREDKLSLFNEMTQEQMIGYRPDQMATILRQRENVQAVIQLQRLRNDSTDIINRHTYPGVFESAPSSFDYKKPWVRGVQDECQYRICSRCRPSLADRAFLSLDAIAHGEIPPTAAVGFGFHIMGERPIVNAEVLKQLGQRADPETWTCSTGSAEDTPDQHCVGSRESTRHLLEEPVRDASASKGNSAKPGGLGKSQTRMSKKDGVGHLRPSPRCSNLGEFANWNQGKNYGFVQRSIWTPPPCPISRSCGGSISEGSQTVAADLLV</sequence>